<dbReference type="InterPro" id="IPR014044">
    <property type="entry name" value="CAP_dom"/>
</dbReference>
<sequence>MKILLTLALFVSTIAGAAVVYTVADQSHLLSTFNALRSKCAKGTQRWHNYTWEYDAQYDDTVPDPPVRYYPKATRMYQLKWNATLAAAARSRLNTLSNKQMTGTVPANVGEITYGVEYGVAPNTIPAAKIFDNAWGQWGALFNWQGLDKFAYSASTDQYEMYQLIADLTTQVGCAYVNITSSGQYATVCQFYPKSLVAAKAVYTNGVTSCSACPKTTAPYMKFYILLALVVVALLTYSEARDRRNIGQGAGYNQGIGGGAQPNWNNNNGYNNGIGGGAQPNYNNNNNYNAYGSSGNTISCMSCEGSGCNFNQFPVRCDPTNKCYTIFHRDGSVQRKGCSRFGCSQEASGQPCQDCTNNECNKDHRYSAGNFGAMNEPVNPYGGTNIGGGAVPNHGHRHRSGSALEILSSMILIFLSQFL</sequence>
<proteinExistence type="predicted"/>
<dbReference type="SUPFAM" id="SSF55797">
    <property type="entry name" value="PR-1-like"/>
    <property type="match status" value="1"/>
</dbReference>
<feature type="signal peptide" evidence="1">
    <location>
        <begin position="1"/>
        <end position="16"/>
    </location>
</feature>
<protein>
    <recommendedName>
        <fullName evidence="2">SCP domain-containing protein</fullName>
    </recommendedName>
</protein>
<dbReference type="WBParaSite" id="MBELARI_LOCUS8585">
    <property type="protein sequence ID" value="MBELARI_LOCUS8585"/>
    <property type="gene ID" value="MBELARI_LOCUS8585"/>
</dbReference>
<dbReference type="CDD" id="cd05380">
    <property type="entry name" value="CAP_euk"/>
    <property type="match status" value="1"/>
</dbReference>
<feature type="chain" id="PRO_5042054828" description="SCP domain-containing protein" evidence="1">
    <location>
        <begin position="17"/>
        <end position="419"/>
    </location>
</feature>
<dbReference type="Pfam" id="PF00188">
    <property type="entry name" value="CAP"/>
    <property type="match status" value="1"/>
</dbReference>
<keyword evidence="3" id="KW-1185">Reference proteome</keyword>
<dbReference type="AlphaFoldDB" id="A0AAF3FNQ9"/>
<evidence type="ECO:0000313" key="4">
    <source>
        <dbReference type="WBParaSite" id="MBELARI_LOCUS8585"/>
    </source>
</evidence>
<evidence type="ECO:0000313" key="3">
    <source>
        <dbReference type="Proteomes" id="UP000887575"/>
    </source>
</evidence>
<accession>A0AAF3FNQ9</accession>
<dbReference type="Gene3D" id="3.40.33.10">
    <property type="entry name" value="CAP"/>
    <property type="match status" value="1"/>
</dbReference>
<reference evidence="4" key="1">
    <citation type="submission" date="2024-02" db="UniProtKB">
        <authorList>
            <consortium name="WormBaseParasite"/>
        </authorList>
    </citation>
    <scope>IDENTIFICATION</scope>
</reference>
<name>A0AAF3FNQ9_9BILA</name>
<organism evidence="3 4">
    <name type="scientific">Mesorhabditis belari</name>
    <dbReference type="NCBI Taxonomy" id="2138241"/>
    <lineage>
        <taxon>Eukaryota</taxon>
        <taxon>Metazoa</taxon>
        <taxon>Ecdysozoa</taxon>
        <taxon>Nematoda</taxon>
        <taxon>Chromadorea</taxon>
        <taxon>Rhabditida</taxon>
        <taxon>Rhabditina</taxon>
        <taxon>Rhabditomorpha</taxon>
        <taxon>Rhabditoidea</taxon>
        <taxon>Rhabditidae</taxon>
        <taxon>Mesorhabditinae</taxon>
        <taxon>Mesorhabditis</taxon>
    </lineage>
</organism>
<dbReference type="Proteomes" id="UP000887575">
    <property type="component" value="Unassembled WGS sequence"/>
</dbReference>
<dbReference type="InterPro" id="IPR035940">
    <property type="entry name" value="CAP_sf"/>
</dbReference>
<dbReference type="SMART" id="SM00198">
    <property type="entry name" value="SCP"/>
    <property type="match status" value="1"/>
</dbReference>
<keyword evidence="1" id="KW-0732">Signal</keyword>
<feature type="domain" description="SCP" evidence="2">
    <location>
        <begin position="24"/>
        <end position="199"/>
    </location>
</feature>
<evidence type="ECO:0000256" key="1">
    <source>
        <dbReference type="SAM" id="SignalP"/>
    </source>
</evidence>
<evidence type="ECO:0000259" key="2">
    <source>
        <dbReference type="SMART" id="SM00198"/>
    </source>
</evidence>